<keyword evidence="1" id="KW-0472">Membrane</keyword>
<feature type="transmembrane region" description="Helical" evidence="1">
    <location>
        <begin position="140"/>
        <end position="158"/>
    </location>
</feature>
<evidence type="ECO:0000313" key="3">
    <source>
        <dbReference type="EMBL" id="TVX93704.1"/>
    </source>
</evidence>
<evidence type="ECO:0000313" key="4">
    <source>
        <dbReference type="Proteomes" id="UP000318102"/>
    </source>
</evidence>
<feature type="transmembrane region" description="Helical" evidence="1">
    <location>
        <begin position="189"/>
        <end position="206"/>
    </location>
</feature>
<dbReference type="PANTHER" id="PTHR30590">
    <property type="entry name" value="INNER MEMBRANE PROTEIN"/>
    <property type="match status" value="1"/>
</dbReference>
<protein>
    <submittedName>
        <fullName evidence="3">DUF418 domain-containing protein</fullName>
    </submittedName>
</protein>
<keyword evidence="4" id="KW-1185">Reference proteome</keyword>
<organism evidence="3 4">
    <name type="scientific">Paenibacillus agilis</name>
    <dbReference type="NCBI Taxonomy" id="3020863"/>
    <lineage>
        <taxon>Bacteria</taxon>
        <taxon>Bacillati</taxon>
        <taxon>Bacillota</taxon>
        <taxon>Bacilli</taxon>
        <taxon>Bacillales</taxon>
        <taxon>Paenibacillaceae</taxon>
        <taxon>Paenibacillus</taxon>
    </lineage>
</organism>
<comment type="caution">
    <text evidence="3">The sequence shown here is derived from an EMBL/GenBank/DDBJ whole genome shotgun (WGS) entry which is preliminary data.</text>
</comment>
<feature type="transmembrane region" description="Helical" evidence="1">
    <location>
        <begin position="65"/>
        <end position="83"/>
    </location>
</feature>
<proteinExistence type="predicted"/>
<dbReference type="InterPro" id="IPR007349">
    <property type="entry name" value="DUF418"/>
</dbReference>
<feature type="transmembrane region" description="Helical" evidence="1">
    <location>
        <begin position="118"/>
        <end position="133"/>
    </location>
</feature>
<dbReference type="InterPro" id="IPR052529">
    <property type="entry name" value="Bact_Transport_Assoc"/>
</dbReference>
<dbReference type="EMBL" id="VNJK01000001">
    <property type="protein sequence ID" value="TVX93704.1"/>
    <property type="molecule type" value="Genomic_DNA"/>
</dbReference>
<gene>
    <name evidence="3" type="ORF">FPZ44_11925</name>
</gene>
<feature type="transmembrane region" description="Helical" evidence="1">
    <location>
        <begin position="296"/>
        <end position="316"/>
    </location>
</feature>
<evidence type="ECO:0000256" key="1">
    <source>
        <dbReference type="SAM" id="Phobius"/>
    </source>
</evidence>
<dbReference type="PANTHER" id="PTHR30590:SF2">
    <property type="entry name" value="INNER MEMBRANE PROTEIN"/>
    <property type="match status" value="1"/>
</dbReference>
<dbReference type="Proteomes" id="UP000318102">
    <property type="component" value="Unassembled WGS sequence"/>
</dbReference>
<keyword evidence="1" id="KW-1133">Transmembrane helix</keyword>
<feature type="domain" description="DUF418" evidence="2">
    <location>
        <begin position="211"/>
        <end position="369"/>
    </location>
</feature>
<accession>A0A559J1E3</accession>
<dbReference type="OrthoDB" id="9807744at2"/>
<feature type="transmembrane region" description="Helical" evidence="1">
    <location>
        <begin position="252"/>
        <end position="276"/>
    </location>
</feature>
<feature type="transmembrane region" description="Helical" evidence="1">
    <location>
        <begin position="322"/>
        <end position="343"/>
    </location>
</feature>
<dbReference type="Pfam" id="PF04235">
    <property type="entry name" value="DUF418"/>
    <property type="match status" value="1"/>
</dbReference>
<name>A0A559J1E3_9BACL</name>
<feature type="transmembrane region" description="Helical" evidence="1">
    <location>
        <begin position="227"/>
        <end position="246"/>
    </location>
</feature>
<reference evidence="3 4" key="1">
    <citation type="submission" date="2019-07" db="EMBL/GenBank/DDBJ databases">
        <authorList>
            <person name="Kim J."/>
        </authorList>
    </citation>
    <scope>NUCLEOTIDE SEQUENCE [LARGE SCALE GENOMIC DNA]</scope>
    <source>
        <strain evidence="3 4">N4</strain>
    </source>
</reference>
<feature type="transmembrane region" description="Helical" evidence="1">
    <location>
        <begin position="95"/>
        <end position="112"/>
    </location>
</feature>
<dbReference type="AlphaFoldDB" id="A0A559J1E3"/>
<sequence length="394" mass="45465">MEWRVINLKTERLPVLDAIRGFALFGILLLHIIMFQYPSPEEITKLINLDKVLTDFVQIFTSSSYRPLFSFMFGVGFVILFRSLERRGLRVELTFLRRFLFLFGLGLIHYLYLWQGDILATYGAAGFLLLLFLKCQPKTLLVSSLLIWLSAPIISLILRPLDIVDKPLFHIMDLANLISPGLWNPFESLFHTLWASATEVLPYFLLGMYAMHSNWFHRLEDNRTRNGLLSLIFLIIGWPIKAILYLSNSHEAWADLLIIGNGLTMLGYLFGIMYLFTTRFGERFFKPFQAIGKMSLTNYLSHTIIFTLLFIPAGILLKGIGLIHSVGVFWGLVIACVTIVLQAKFSSWWLSRFAYGPIEWLWRMFTYWKWTPIKKSTAAEKPSANTNTTISHIQ</sequence>
<keyword evidence="1" id="KW-0812">Transmembrane</keyword>
<feature type="transmembrane region" description="Helical" evidence="1">
    <location>
        <begin position="21"/>
        <end position="39"/>
    </location>
</feature>
<evidence type="ECO:0000259" key="2">
    <source>
        <dbReference type="Pfam" id="PF04235"/>
    </source>
</evidence>